<dbReference type="AlphaFoldDB" id="A0A0P0GNT0"/>
<evidence type="ECO:0000313" key="2">
    <source>
        <dbReference type="Proteomes" id="UP000061809"/>
    </source>
</evidence>
<dbReference type="Proteomes" id="UP000061809">
    <property type="component" value="Chromosome"/>
</dbReference>
<dbReference type="EMBL" id="CP012801">
    <property type="protein sequence ID" value="ALJ61805.1"/>
    <property type="molecule type" value="Genomic_DNA"/>
</dbReference>
<organism evidence="1 2">
    <name type="scientific">Bacteroides cellulosilyticus</name>
    <dbReference type="NCBI Taxonomy" id="246787"/>
    <lineage>
        <taxon>Bacteria</taxon>
        <taxon>Pseudomonadati</taxon>
        <taxon>Bacteroidota</taxon>
        <taxon>Bacteroidia</taxon>
        <taxon>Bacteroidales</taxon>
        <taxon>Bacteroidaceae</taxon>
        <taxon>Bacteroides</taxon>
    </lineage>
</organism>
<dbReference type="RefSeq" id="WP_029427726.1">
    <property type="nucleotide sequence ID" value="NZ_CP012801.1"/>
</dbReference>
<evidence type="ECO:0000313" key="1">
    <source>
        <dbReference type="EMBL" id="ALJ61805.1"/>
    </source>
</evidence>
<accession>A0A0P0GNT0</accession>
<dbReference type="PATRIC" id="fig|246787.4.peg.4744"/>
<dbReference type="KEGG" id="bcel:BcellWH2_04590"/>
<sequence>MITPKTQAAIAVLNDIYAGGDTARTDACRLTEQDMDTLLSKLSSAGLIKLSGKGDPRDIQSYIPARNSSDVSLLDILEATGEHLNCNHPTTEEFYLRYGRAAQKLGIVNYITREYLHGIKLFEL</sequence>
<protein>
    <submittedName>
        <fullName evidence="1">Uncharacterized protein</fullName>
    </submittedName>
</protein>
<gene>
    <name evidence="1" type="ORF">BcellWH2_04590</name>
</gene>
<reference evidence="1 2" key="1">
    <citation type="journal article" date="2015" name="Science">
        <title>Genetic determinants of in vivo fitness and diet responsiveness in multiple human gut Bacteroides.</title>
        <authorList>
            <person name="Wu M."/>
            <person name="McNulty N.P."/>
            <person name="Rodionov D.A."/>
            <person name="Khoroshkin M.S."/>
            <person name="Griffin N.W."/>
            <person name="Cheng J."/>
            <person name="Latreille P."/>
            <person name="Kerstetter R.A."/>
            <person name="Terrapon N."/>
            <person name="Henrissat B."/>
            <person name="Osterman A.L."/>
            <person name="Gordon J.I."/>
        </authorList>
    </citation>
    <scope>NUCLEOTIDE SEQUENCE [LARGE SCALE GENOMIC DNA]</scope>
    <source>
        <strain evidence="1 2">WH2</strain>
    </source>
</reference>
<name>A0A0P0GNT0_9BACE</name>
<proteinExistence type="predicted"/>